<evidence type="ECO:0000313" key="2">
    <source>
        <dbReference type="EMBL" id="AUF82164.1"/>
    </source>
</evidence>
<dbReference type="EMBL" id="KY322437">
    <property type="protein sequence ID" value="AUF82164.1"/>
    <property type="molecule type" value="Genomic_DNA"/>
</dbReference>
<proteinExistence type="predicted"/>
<feature type="region of interest" description="Disordered" evidence="1">
    <location>
        <begin position="75"/>
        <end position="100"/>
    </location>
</feature>
<name>A0A2P0VMP0_9VIRU</name>
<sequence length="122" mass="14439">MYNFITRLSTHFFSLKIYIEEMDRLFSFIFSKSAKKIEELEKENKDLKKHLSDLDQSMAEMHKCIMEIQAELENKKDKKEKDKKRDEASQEKGAWRFFSVPDDAEAKLDVDHESSEISPAED</sequence>
<keyword evidence="3" id="KW-1185">Reference proteome</keyword>
<accession>A0A2P0VMP0</accession>
<protein>
    <submittedName>
        <fullName evidence="2">Uncharacterized protein</fullName>
    </submittedName>
</protein>
<organism evidence="2">
    <name type="scientific">Tetraselmis virus 1</name>
    <dbReference type="NCBI Taxonomy" id="2060617"/>
    <lineage>
        <taxon>Viruses</taxon>
        <taxon>Varidnaviria</taxon>
        <taxon>Bamfordvirae</taxon>
        <taxon>Nucleocytoviricota</taxon>
        <taxon>Megaviricetes</taxon>
        <taxon>Imitervirales</taxon>
        <taxon>Allomimiviridae</taxon>
        <taxon>Oceanusvirus</taxon>
        <taxon>Oceanusvirus kaneohense</taxon>
    </lineage>
</organism>
<evidence type="ECO:0000313" key="3">
    <source>
        <dbReference type="Proteomes" id="UP000244773"/>
    </source>
</evidence>
<gene>
    <name evidence="2" type="ORF">TetV_072</name>
</gene>
<feature type="compositionally biased region" description="Basic and acidic residues" evidence="1">
    <location>
        <begin position="75"/>
        <end position="94"/>
    </location>
</feature>
<reference evidence="2" key="1">
    <citation type="journal article" date="2018" name="Virology">
        <title>A giant virus infecting green algae encodes key fermentation genes.</title>
        <authorList>
            <person name="Schvarcz C.R."/>
            <person name="Steward G.F."/>
        </authorList>
    </citation>
    <scope>NUCLEOTIDE SEQUENCE [LARGE SCALE GENOMIC DNA]</scope>
</reference>
<evidence type="ECO:0000256" key="1">
    <source>
        <dbReference type="SAM" id="MobiDB-lite"/>
    </source>
</evidence>
<dbReference type="Proteomes" id="UP000244773">
    <property type="component" value="Segment"/>
</dbReference>